<name>A0A937RFS7_9ACTN</name>
<accession>A0A937RFS7</accession>
<evidence type="ECO:0000259" key="3">
    <source>
        <dbReference type="Pfam" id="PF14016"/>
    </source>
</evidence>
<comment type="caution">
    <text evidence="4">The sequence shown here is derived from an EMBL/GenBank/DDBJ whole genome shotgun (WGS) entry which is preliminary data.</text>
</comment>
<dbReference type="RefSeq" id="WP_203006016.1">
    <property type="nucleotide sequence ID" value="NZ_JADWYU010000235.1"/>
</dbReference>
<protein>
    <submittedName>
        <fullName evidence="4">DUF4232 domain-containing protein</fullName>
    </submittedName>
</protein>
<feature type="chain" id="PRO_5037070129" evidence="2">
    <location>
        <begin position="24"/>
        <end position="240"/>
    </location>
</feature>
<dbReference type="PROSITE" id="PS51257">
    <property type="entry name" value="PROKAR_LIPOPROTEIN"/>
    <property type="match status" value="1"/>
</dbReference>
<dbReference type="EMBL" id="JAEACQ010000269">
    <property type="protein sequence ID" value="MBL7631368.1"/>
    <property type="molecule type" value="Genomic_DNA"/>
</dbReference>
<evidence type="ECO:0000313" key="5">
    <source>
        <dbReference type="Proteomes" id="UP000604475"/>
    </source>
</evidence>
<gene>
    <name evidence="4" type="ORF">I7412_30255</name>
</gene>
<reference evidence="4" key="1">
    <citation type="submission" date="2020-12" db="EMBL/GenBank/DDBJ databases">
        <title>Genomic characterization of non-nitrogen-fixing Frankia strains.</title>
        <authorList>
            <person name="Carlos-Shanley C."/>
            <person name="Guerra T."/>
            <person name="Hahn D."/>
        </authorList>
    </citation>
    <scope>NUCLEOTIDE SEQUENCE</scope>
    <source>
        <strain evidence="4">CN6</strain>
    </source>
</reference>
<keyword evidence="5" id="KW-1185">Reference proteome</keyword>
<sequence>MRPLAAGRHGRALAAVHTVAALAAAAALGSAGCSRSGSSEGFPVDVSTPSPTARPVALAATATPTGPGAAAAGTTRATGPAGGASAAAGRDGEEAGPPRCTGATLIVTLRPPVEVASLAPGTTQFAAVVTFTNDGPAACAMYGYPGAALVTAAGEVYDLPRRASAPPDSVQLPPGGSADAVLVFLPTAAAPAGAPAFDAGYLLITPPDDRDPVRLDWPGGPVVDQRDSAYPASYVTPVTG</sequence>
<proteinExistence type="predicted"/>
<feature type="signal peptide" evidence="2">
    <location>
        <begin position="1"/>
        <end position="23"/>
    </location>
</feature>
<dbReference type="Pfam" id="PF14016">
    <property type="entry name" value="DUF4232"/>
    <property type="match status" value="1"/>
</dbReference>
<evidence type="ECO:0000256" key="2">
    <source>
        <dbReference type="SAM" id="SignalP"/>
    </source>
</evidence>
<dbReference type="InterPro" id="IPR025326">
    <property type="entry name" value="DUF4232"/>
</dbReference>
<dbReference type="AlphaFoldDB" id="A0A937RFS7"/>
<feature type="region of interest" description="Disordered" evidence="1">
    <location>
        <begin position="62"/>
        <end position="97"/>
    </location>
</feature>
<evidence type="ECO:0000256" key="1">
    <source>
        <dbReference type="SAM" id="MobiDB-lite"/>
    </source>
</evidence>
<feature type="domain" description="DUF4232" evidence="3">
    <location>
        <begin position="115"/>
        <end position="224"/>
    </location>
</feature>
<feature type="compositionally biased region" description="Low complexity" evidence="1">
    <location>
        <begin position="62"/>
        <end position="89"/>
    </location>
</feature>
<organism evidence="4 5">
    <name type="scientific">Frankia nepalensis</name>
    <dbReference type="NCBI Taxonomy" id="1836974"/>
    <lineage>
        <taxon>Bacteria</taxon>
        <taxon>Bacillati</taxon>
        <taxon>Actinomycetota</taxon>
        <taxon>Actinomycetes</taxon>
        <taxon>Frankiales</taxon>
        <taxon>Frankiaceae</taxon>
        <taxon>Frankia</taxon>
    </lineage>
</organism>
<evidence type="ECO:0000313" key="4">
    <source>
        <dbReference type="EMBL" id="MBL7631368.1"/>
    </source>
</evidence>
<dbReference type="Proteomes" id="UP000604475">
    <property type="component" value="Unassembled WGS sequence"/>
</dbReference>
<keyword evidence="2" id="KW-0732">Signal</keyword>